<evidence type="ECO:0000259" key="7">
    <source>
        <dbReference type="Pfam" id="PF02683"/>
    </source>
</evidence>
<evidence type="ECO:0000313" key="9">
    <source>
        <dbReference type="Proteomes" id="UP001197247"/>
    </source>
</evidence>
<dbReference type="PANTHER" id="PTHR31272">
    <property type="entry name" value="CYTOCHROME C-TYPE BIOGENESIS PROTEIN HI_1454-RELATED"/>
    <property type="match status" value="1"/>
</dbReference>
<evidence type="ECO:0000313" key="8">
    <source>
        <dbReference type="EMBL" id="MBT0767751.1"/>
    </source>
</evidence>
<evidence type="ECO:0000256" key="3">
    <source>
        <dbReference type="ARBA" id="ARBA00022692"/>
    </source>
</evidence>
<feature type="domain" description="Cytochrome C biogenesis protein transmembrane" evidence="7">
    <location>
        <begin position="11"/>
        <end position="223"/>
    </location>
</feature>
<comment type="subcellular location">
    <subcellularLocation>
        <location evidence="1">Membrane</location>
        <topology evidence="1">Multi-pass membrane protein</topology>
    </subcellularLocation>
</comment>
<dbReference type="EMBL" id="JAHBAY010000001">
    <property type="protein sequence ID" value="MBT0767751.1"/>
    <property type="molecule type" value="Genomic_DNA"/>
</dbReference>
<comment type="caution">
    <text evidence="8">The sequence shown here is derived from an EMBL/GenBank/DDBJ whole genome shotgun (WGS) entry which is preliminary data.</text>
</comment>
<keyword evidence="9" id="KW-1185">Reference proteome</keyword>
<accession>A0ABS5T9K5</accession>
<dbReference type="InterPro" id="IPR051790">
    <property type="entry name" value="Cytochrome_c-biogenesis_DsbD"/>
</dbReference>
<name>A0ABS5T9K5_9ACTN</name>
<proteinExistence type="inferred from homology"/>
<evidence type="ECO:0000256" key="5">
    <source>
        <dbReference type="ARBA" id="ARBA00023136"/>
    </source>
</evidence>
<dbReference type="Pfam" id="PF02683">
    <property type="entry name" value="DsbD_TM"/>
    <property type="match status" value="1"/>
</dbReference>
<feature type="transmembrane region" description="Helical" evidence="6">
    <location>
        <begin position="92"/>
        <end position="112"/>
    </location>
</feature>
<feature type="transmembrane region" description="Helical" evidence="6">
    <location>
        <begin position="170"/>
        <end position="190"/>
    </location>
</feature>
<evidence type="ECO:0000256" key="2">
    <source>
        <dbReference type="ARBA" id="ARBA00006143"/>
    </source>
</evidence>
<dbReference type="Proteomes" id="UP001197247">
    <property type="component" value="Unassembled WGS sequence"/>
</dbReference>
<dbReference type="InterPro" id="IPR003834">
    <property type="entry name" value="Cyt_c_assmbl_TM_dom"/>
</dbReference>
<comment type="similarity">
    <text evidence="2">Belongs to the DsbD family.</text>
</comment>
<dbReference type="RefSeq" id="WP_214153929.1">
    <property type="nucleotide sequence ID" value="NZ_JAHBAY010000001.1"/>
</dbReference>
<feature type="transmembrane region" description="Helical" evidence="6">
    <location>
        <begin position="58"/>
        <end position="80"/>
    </location>
</feature>
<evidence type="ECO:0000256" key="4">
    <source>
        <dbReference type="ARBA" id="ARBA00022989"/>
    </source>
</evidence>
<keyword evidence="5 6" id="KW-0472">Membrane</keyword>
<protein>
    <submittedName>
        <fullName evidence="8">Cytochrome c biogenesis protein CcdA</fullName>
    </submittedName>
</protein>
<keyword evidence="3 6" id="KW-0812">Transmembrane</keyword>
<feature type="transmembrane region" description="Helical" evidence="6">
    <location>
        <begin position="210"/>
        <end position="232"/>
    </location>
</feature>
<evidence type="ECO:0000256" key="6">
    <source>
        <dbReference type="SAM" id="Phobius"/>
    </source>
</evidence>
<dbReference type="PANTHER" id="PTHR31272:SF4">
    <property type="entry name" value="CYTOCHROME C-TYPE BIOGENESIS PROTEIN HI_1454-RELATED"/>
    <property type="match status" value="1"/>
</dbReference>
<keyword evidence="4 6" id="KW-1133">Transmembrane helix</keyword>
<reference evidence="8 9" key="1">
    <citation type="submission" date="2021-05" db="EMBL/GenBank/DDBJ databases">
        <title>Kineosporia and Streptomyces sp. nov. two new marine actinobacteria isolated from Coral.</title>
        <authorList>
            <person name="Buangrab K."/>
            <person name="Sutthacheep M."/>
            <person name="Yeemin T."/>
            <person name="Harunari E."/>
            <person name="Igarashi Y."/>
            <person name="Kanchanasin P."/>
            <person name="Tanasupawat S."/>
            <person name="Phongsopitanun W."/>
        </authorList>
    </citation>
    <scope>NUCLEOTIDE SEQUENCE [LARGE SCALE GENOMIC DNA]</scope>
    <source>
        <strain evidence="8 9">J2-2</strain>
    </source>
</reference>
<organism evidence="8 9">
    <name type="scientific">Kineosporia corallincola</name>
    <dbReference type="NCBI Taxonomy" id="2835133"/>
    <lineage>
        <taxon>Bacteria</taxon>
        <taxon>Bacillati</taxon>
        <taxon>Actinomycetota</taxon>
        <taxon>Actinomycetes</taxon>
        <taxon>Kineosporiales</taxon>
        <taxon>Kineosporiaceae</taxon>
        <taxon>Kineosporia</taxon>
    </lineage>
</organism>
<sequence>MTGTVMNGPLLVAVPIAVLAGLVSFASPCVLPLVPGYLGYVTGLTGEDLEQQRRGRMVLGVSLFIAGFTAVYVTMGWIAGALGRSLMEYNDTITRVLGAVVIVLGLVFAGFVPKLGSMEKRMSIRPAAGLLGAPLLGVVFGLGWTPCIGPTLTAIVSMSSGFGDAKRGGLLAFAYCVGLGLPFLLAALAYRRAMSAFGVLRRHRVAITRFGGAMLVLIGVLLVSGLWGQLIAHSQGFIGGFELAI</sequence>
<evidence type="ECO:0000256" key="1">
    <source>
        <dbReference type="ARBA" id="ARBA00004141"/>
    </source>
</evidence>
<feature type="transmembrane region" description="Helical" evidence="6">
    <location>
        <begin position="12"/>
        <end position="38"/>
    </location>
</feature>
<gene>
    <name evidence="8" type="ORF">KIH74_02370</name>
</gene>
<feature type="transmembrane region" description="Helical" evidence="6">
    <location>
        <begin position="133"/>
        <end position="158"/>
    </location>
</feature>